<name>A0A5N6RXY8_9BIFI</name>
<reference evidence="1 2" key="1">
    <citation type="submission" date="2018-04" db="EMBL/GenBank/DDBJ databases">
        <authorList>
            <person name="Eckel V.P."/>
            <person name="Vogel R.F."/>
        </authorList>
    </citation>
    <scope>NUCLEOTIDE SEQUENCE [LARGE SCALE GENOMIC DNA]</scope>
    <source>
        <strain evidence="2">TMW 2.1764</strain>
    </source>
</reference>
<evidence type="ECO:0000313" key="2">
    <source>
        <dbReference type="Proteomes" id="UP000325415"/>
    </source>
</evidence>
<accession>A0A5N6RXY8</accession>
<gene>
    <name evidence="1" type="ORF">DDE84_02460</name>
</gene>
<dbReference type="OrthoDB" id="3234117at2"/>
<dbReference type="EMBL" id="QDAG01000002">
    <property type="protein sequence ID" value="KAE8129679.1"/>
    <property type="molecule type" value="Genomic_DNA"/>
</dbReference>
<keyword evidence="2" id="KW-1185">Reference proteome</keyword>
<dbReference type="RefSeq" id="WP_152580161.1">
    <property type="nucleotide sequence ID" value="NZ_QDAG01000002.1"/>
</dbReference>
<comment type="caution">
    <text evidence="1">The sequence shown here is derived from an EMBL/GenBank/DDBJ whole genome shotgun (WGS) entry which is preliminary data.</text>
</comment>
<dbReference type="Proteomes" id="UP000325415">
    <property type="component" value="Unassembled WGS sequence"/>
</dbReference>
<proteinExistence type="predicted"/>
<dbReference type="AlphaFoldDB" id="A0A5N6RXY8"/>
<dbReference type="GeneID" id="78126555"/>
<protein>
    <submittedName>
        <fullName evidence="1">Uncharacterized protein</fullName>
    </submittedName>
</protein>
<sequence>MSGVYDDDRTVRADLLLRRGSSIRRAVVTEVQTTQTGPFAPLDMSGWTGRFVLAGPDGTWWWSTGLTLTADGYAIVDIPPDAFKSDVWYGRRSGIWRMQVMGTDRHVERIGEGYWHLS</sequence>
<organism evidence="1 2">
    <name type="scientific">Bifidobacterium tibiigranuli</name>
    <dbReference type="NCBI Taxonomy" id="2172043"/>
    <lineage>
        <taxon>Bacteria</taxon>
        <taxon>Bacillati</taxon>
        <taxon>Actinomycetota</taxon>
        <taxon>Actinomycetes</taxon>
        <taxon>Bifidobacteriales</taxon>
        <taxon>Bifidobacteriaceae</taxon>
        <taxon>Bifidobacterium</taxon>
    </lineage>
</organism>
<evidence type="ECO:0000313" key="1">
    <source>
        <dbReference type="EMBL" id="KAE8129679.1"/>
    </source>
</evidence>